<feature type="compositionally biased region" description="Polar residues" evidence="1">
    <location>
        <begin position="947"/>
        <end position="965"/>
    </location>
</feature>
<feature type="region of interest" description="Disordered" evidence="1">
    <location>
        <begin position="3091"/>
        <end position="3112"/>
    </location>
</feature>
<comment type="caution">
    <text evidence="3">The sequence shown here is derived from an EMBL/GenBank/DDBJ whole genome shotgun (WGS) entry which is preliminary data.</text>
</comment>
<feature type="region of interest" description="Disordered" evidence="1">
    <location>
        <begin position="560"/>
        <end position="583"/>
    </location>
</feature>
<evidence type="ECO:0000313" key="4">
    <source>
        <dbReference type="Proteomes" id="UP000762676"/>
    </source>
</evidence>
<accession>A0AAV4JCT7</accession>
<feature type="compositionally biased region" description="Basic and acidic residues" evidence="1">
    <location>
        <begin position="784"/>
        <end position="795"/>
    </location>
</feature>
<feature type="region of interest" description="Disordered" evidence="1">
    <location>
        <begin position="1844"/>
        <end position="1915"/>
    </location>
</feature>
<feature type="compositionally biased region" description="Polar residues" evidence="1">
    <location>
        <begin position="2643"/>
        <end position="2662"/>
    </location>
</feature>
<feature type="region of interest" description="Disordered" evidence="1">
    <location>
        <begin position="20"/>
        <end position="50"/>
    </location>
</feature>
<feature type="compositionally biased region" description="Polar residues" evidence="1">
    <location>
        <begin position="1178"/>
        <end position="1187"/>
    </location>
</feature>
<feature type="region of interest" description="Disordered" evidence="1">
    <location>
        <begin position="3290"/>
        <end position="3324"/>
    </location>
</feature>
<feature type="region of interest" description="Disordered" evidence="1">
    <location>
        <begin position="2252"/>
        <end position="2273"/>
    </location>
</feature>
<feature type="compositionally biased region" description="Basic residues" evidence="1">
    <location>
        <begin position="3444"/>
        <end position="3457"/>
    </location>
</feature>
<protein>
    <submittedName>
        <fullName evidence="3">Uncharacterized protein</fullName>
    </submittedName>
</protein>
<feature type="compositionally biased region" description="Basic residues" evidence="1">
    <location>
        <begin position="140"/>
        <end position="150"/>
    </location>
</feature>
<feature type="compositionally biased region" description="Acidic residues" evidence="1">
    <location>
        <begin position="40"/>
        <end position="50"/>
    </location>
</feature>
<feature type="compositionally biased region" description="Basic and acidic residues" evidence="1">
    <location>
        <begin position="831"/>
        <end position="856"/>
    </location>
</feature>
<feature type="region of interest" description="Disordered" evidence="1">
    <location>
        <begin position="1234"/>
        <end position="1274"/>
    </location>
</feature>
<feature type="compositionally biased region" description="Polar residues" evidence="1">
    <location>
        <begin position="744"/>
        <end position="767"/>
    </location>
</feature>
<feature type="region of interest" description="Disordered" evidence="1">
    <location>
        <begin position="1178"/>
        <end position="1213"/>
    </location>
</feature>
<evidence type="ECO:0000256" key="2">
    <source>
        <dbReference type="SAM" id="Phobius"/>
    </source>
</evidence>
<feature type="compositionally biased region" description="Low complexity" evidence="1">
    <location>
        <begin position="503"/>
        <end position="515"/>
    </location>
</feature>
<feature type="compositionally biased region" description="Basic and acidic residues" evidence="1">
    <location>
        <begin position="1844"/>
        <end position="1858"/>
    </location>
</feature>
<feature type="compositionally biased region" description="Polar residues" evidence="1">
    <location>
        <begin position="1884"/>
        <end position="1895"/>
    </location>
</feature>
<feature type="region of interest" description="Disordered" evidence="1">
    <location>
        <begin position="2637"/>
        <end position="2666"/>
    </location>
</feature>
<feature type="compositionally biased region" description="Polar residues" evidence="1">
    <location>
        <begin position="614"/>
        <end position="632"/>
    </location>
</feature>
<evidence type="ECO:0000313" key="3">
    <source>
        <dbReference type="EMBL" id="GFS20654.1"/>
    </source>
</evidence>
<feature type="compositionally biased region" description="Basic residues" evidence="1">
    <location>
        <begin position="489"/>
        <end position="498"/>
    </location>
</feature>
<feature type="compositionally biased region" description="Polar residues" evidence="1">
    <location>
        <begin position="665"/>
        <end position="683"/>
    </location>
</feature>
<proteinExistence type="predicted"/>
<feature type="compositionally biased region" description="Low complexity" evidence="1">
    <location>
        <begin position="1063"/>
        <end position="1079"/>
    </location>
</feature>
<feature type="region of interest" description="Disordered" evidence="1">
    <location>
        <begin position="1038"/>
        <end position="1128"/>
    </location>
</feature>
<feature type="region of interest" description="Disordered" evidence="1">
    <location>
        <begin position="2005"/>
        <end position="2029"/>
    </location>
</feature>
<feature type="compositionally biased region" description="Low complexity" evidence="1">
    <location>
        <begin position="20"/>
        <end position="35"/>
    </location>
</feature>
<feature type="compositionally biased region" description="Low complexity" evidence="1">
    <location>
        <begin position="814"/>
        <end position="830"/>
    </location>
</feature>
<feature type="compositionally biased region" description="Polar residues" evidence="1">
    <location>
        <begin position="2979"/>
        <end position="2988"/>
    </location>
</feature>
<feature type="region of interest" description="Disordered" evidence="1">
    <location>
        <begin position="1344"/>
        <end position="1374"/>
    </location>
</feature>
<keyword evidence="2" id="KW-1133">Transmembrane helix</keyword>
<feature type="region of interest" description="Disordered" evidence="1">
    <location>
        <begin position="465"/>
        <end position="515"/>
    </location>
</feature>
<feature type="compositionally biased region" description="Acidic residues" evidence="1">
    <location>
        <begin position="2005"/>
        <end position="2019"/>
    </location>
</feature>
<feature type="region of interest" description="Disordered" evidence="1">
    <location>
        <begin position="933"/>
        <end position="1017"/>
    </location>
</feature>
<feature type="compositionally biased region" description="Polar residues" evidence="1">
    <location>
        <begin position="1080"/>
        <end position="1099"/>
    </location>
</feature>
<feature type="compositionally biased region" description="Basic and acidic residues" evidence="1">
    <location>
        <begin position="3307"/>
        <end position="3320"/>
    </location>
</feature>
<organism evidence="3 4">
    <name type="scientific">Elysia marginata</name>
    <dbReference type="NCBI Taxonomy" id="1093978"/>
    <lineage>
        <taxon>Eukaryota</taxon>
        <taxon>Metazoa</taxon>
        <taxon>Spiralia</taxon>
        <taxon>Lophotrochozoa</taxon>
        <taxon>Mollusca</taxon>
        <taxon>Gastropoda</taxon>
        <taxon>Heterobranchia</taxon>
        <taxon>Euthyneura</taxon>
        <taxon>Panpulmonata</taxon>
        <taxon>Sacoglossa</taxon>
        <taxon>Placobranchoidea</taxon>
        <taxon>Plakobranchidae</taxon>
        <taxon>Elysia</taxon>
    </lineage>
</organism>
<feature type="compositionally biased region" description="Polar residues" evidence="1">
    <location>
        <begin position="2952"/>
        <end position="2963"/>
    </location>
</feature>
<feature type="compositionally biased region" description="Basic and acidic residues" evidence="1">
    <location>
        <begin position="1194"/>
        <end position="1207"/>
    </location>
</feature>
<feature type="compositionally biased region" description="Basic and acidic residues" evidence="1">
    <location>
        <begin position="966"/>
        <end position="981"/>
    </location>
</feature>
<feature type="region of interest" description="Disordered" evidence="1">
    <location>
        <begin position="3133"/>
        <end position="3153"/>
    </location>
</feature>
<feature type="compositionally biased region" description="Basic and acidic residues" evidence="1">
    <location>
        <begin position="3094"/>
        <end position="3107"/>
    </location>
</feature>
<feature type="transmembrane region" description="Helical" evidence="2">
    <location>
        <begin position="57"/>
        <end position="79"/>
    </location>
</feature>
<reference evidence="3 4" key="1">
    <citation type="journal article" date="2021" name="Elife">
        <title>Chloroplast acquisition without the gene transfer in kleptoplastic sea slugs, Plakobranchus ocellatus.</title>
        <authorList>
            <person name="Maeda T."/>
            <person name="Takahashi S."/>
            <person name="Yoshida T."/>
            <person name="Shimamura S."/>
            <person name="Takaki Y."/>
            <person name="Nagai Y."/>
            <person name="Toyoda A."/>
            <person name="Suzuki Y."/>
            <person name="Arimoto A."/>
            <person name="Ishii H."/>
            <person name="Satoh N."/>
            <person name="Nishiyama T."/>
            <person name="Hasebe M."/>
            <person name="Maruyama T."/>
            <person name="Minagawa J."/>
            <person name="Obokata J."/>
            <person name="Shigenobu S."/>
        </authorList>
    </citation>
    <scope>NUCLEOTIDE SEQUENCE [LARGE SCALE GENOMIC DNA]</scope>
</reference>
<feature type="compositionally biased region" description="Basic and acidic residues" evidence="1">
    <location>
        <begin position="652"/>
        <end position="664"/>
    </location>
</feature>
<keyword evidence="2" id="KW-0812">Transmembrane</keyword>
<dbReference type="EMBL" id="BMAT01006831">
    <property type="protein sequence ID" value="GFS20654.1"/>
    <property type="molecule type" value="Genomic_DNA"/>
</dbReference>
<sequence length="3457" mass="378617">MKNVNDPAIVAGAAAAAAASQTGTGSGGNAPQAEASAHDGDEEGEEEEETELSAETIIFVVLLCLFLALLIVAFCIWFSSRYQEAKLKRELSEALPFYNVSEDYDDFDDGDLFDSRSRGVVKPVIHSQGGAYDQPGTAQSKKHKGARGKHGRPDFSDVGESDGEATGFFGKFFGGGKKKKGKVGFVFDETKIPAEVMQRLYQRAKLKARPQDSRSDLSGAGDITLSMSDTSAGSYMDGSKVNLNDKLRKLEFERFTDTVNKRNKRLRSRNLARDYKLKISHGKTSIGSPFNDEGSSSDSDTGDSKVIRKSRSFPDLLSSPHIQSDIEQRRSDSNSGLSKCLAPSARPSFSDALLHMGRERQRGSHHIRQGAKQRFPDRHHRRAKGEHKSRGSRRGFSSKTTRDSWPEGEPVAPSEGHLHILVNPEKKQTIPVGSVVSTVTTQASSSIQLEPMPVEKADGHLQADSMSTLESGKTKSTEEESSDLDLTKRARKMRKWLKRRDGSPSASSQPLSSRLSPLVSASSSTWLTSLLSETDLKLGNIDREMDQVLSQVCSHSHSTETEWSSESLGFIGGDTSSSTTDFTEPVRIKLPKNSQIDKKSHNVHMDADEANREASIQETKSQPPRTKSSSDSYTREKESTGSTISETFTEQIESKAEESERSEIKITSSSTRTSPSQDPATEQSESKEGGSEGSEVKTATSTTSSDARSERYQDTSQDRANPESSENPRESTIYHEKEKERSGSENQSTQSKTGNRGIVSSGSQHTGPNDGGNQDVLEQSDIATKTESKLEELSHRHSVPNTSDSAHIKSSSLMSSEAATKTSESTMAKSSSEEKTQEKDTIFTDLEQSSHSKSDRNVVTLYPADVKKFREKKSQTLNKEGVKEPGRKKSGKILNRKEKNLHLAVHKNRHESKLIEGLDAGVQTVVRAFSDMPRVNISKDQPRETTDNSTGSGENTLQSTTSKSSNKVEKQGRSSNEEMAKSESAQKTIEDLTDIWELPTSESPRPPSPPSYEDKKSQVLKMFDPKYFTFPMYQPVSRGNSSHLHSQPAMMPSQIPDQAPGISTNSELSTTDLLNNSLSGQSWPSSLPQSSMLAKTQSPGGLGVNGTKKQTKQGVRASPGIHRGMGGAVPSWQFMTPGLGRRCTHRALPVTVEGAAVSGYENFPYKASDILFQDSPACSGNTGTGKQNMAVPERPNDETGQKNKDNALKGSSAQSHTFVADQAMNVAQGLGSQLSASVQRSEDSPRKVLSMPAQKASRNFGQLAPDKSKSFPAPADFKSGAVKLGESDSEKLSTLDLLWQSEKSKELSKSRADSNLEIGSPGMSETANLKQHILKDNHILVHTKDQGAPTPSLKESSSTVQSRGKQFASTSTSNPVLQNSNLSFVVSMLPSKAKLTCPSSDFKTYPVTYKTERTDTFCNAKSEKSQQQERPKNKFLETLNKELDTFVDTAGWISSKSPSQIHIDWDKCSDERKKRQQEKLKKVLISENSYHSQTPQQQQPVQNRTDLVDTTGRAEINLGREEVDLLSNHVLFPRQQNYSNFRQSTQSSTNIQGRHIDAKGCVENHSLQQQLTSGQSSQHMHRDSTQGKDSKPQPVSYHSNCVLPGTQRFRVGSRTATQASPTRHGAKLPRGASPGATESLYSTGKEDVNSLDSWASAQTKESPRLQNPHPVSSTEISGGTHYFSRKLPPSVVVLSPNEVKLLTAADKLCGVNRSKPAREKNDPSKYAVSLAAYKTSGKPFTSFPQAQHAYISARDTIMCAEQLTKFRTGRRPDTQFHTPGIHLIPSDIELSASQTSCCSSSGADFMSVPSLGEASQQESWTSVRGQSDEAESFAMSCAVRDKEELDDREWGTDVESRRAGSNHSPSLGTRYRSEEGSRQGADISKTSNSGASTRFMSDHGTENLSGKSPGYISGQDSLNSPVHRMEKRCDYLAEFSTDFGSDKGTNYKSDLGTEYGSDFGLDIKFEKSLDQVFEKGFDPQDFSLSVDILEAVSHPHRPLALSIEEGEESVDDYDKEEVDPGNLDSGVIPQDKTENVVNEPALTTESDQKCIDHTKSESDGEDVLRVLSYLSSQHSSLSASSINCLISRRESEAGKSSAEAGASLANTKSVSEQNLVGQLAESQISKSENLVQTPDCGAKYCDNNLSEQHRAGKHCSSNLSVFTRPPSPVEATSVTSEWITYPTVQRVREGVEMETEDGMLAPSHADKPVVVENIAPAAPPDGRLEQGAAYSSESSVRVSSLSLPVSVFSRVPNPSPNKEAEPASAVVNTSSTNEAQPTLITASTNDKDHLVDPQNINVIETPRQSNSVYALFKPPELADEATQPVADLRLETMKSKSFTEFCNRLDEIITAPQEEDGHLITRFSSQAAPQQLVFNQSEENREENSSHQLEQKKQALTRSSERSNSVAQTILKPLNQKLDGNPLQLQEQQSSLVPVSCIEDSIQQAKVTHRDSFQSKQENSIKVNLTDVQPQPELSCPEPNNCVSEDLAVECSQPINLTEIQANESLAVVNNLQNNMSIKPTQQGLSNTTLPMSDTSQMLSHDPGQNMIDQGPHETNLPENKFEAIRETDKECFKKCLTSPDAFSEITKGSINAFEETVHTNDESKSTSKQSGSDADVGIEQQEEEDNLIDLESLPDSQKEQAACQSKLTAGNIQQNPHSDPQLSEKGMVKKIFRGPAESTCERFENQQASKQKSVINDDQPTASIEPGFIPEQQNLDFNVSRDPGIGTANIIGTKQMKSSMWKSPQRQAKTVRFEQTVGKDPTAVSISRPIVPHNVYKTKQTKEMAGQDFSNFSRVSESSSSLELDSTDKTGLFGSSFESPVSSVDQKFLGSSLSCVDSTGAVSPGNLDSSFDFSLASMVTLDPVNKDDIDKTSDSSGPGHDRLRLVYYRKFKDDPGRSPKTMTKGNVIENNCKDLNDPMEISYGRSAFAVVKSSKPSHVSKLSSSSHADGENSSGNTESNGVEHSKARRKKAPKQILLKTNTSNSHNAEPARERNAGSSSNTQPASTHFESDVNSSLDYPYSGNFCSLRSETSSSYDADFQVASCPNLDTKSSKQIFPDQIRTNRSYPELAAVPQNKFDPKLNVVKIQSGRHVTAESERSSPRSEETNPCGLYDNDYGSTSSCTGTSNMSEHICSSSTESSSPGLDFRSGDQRFYGSRGRSIGEGQHCCGSVINRDVISCQSAFNRDNRHISALCKDSFLSRQAHHATHANDRQRHYKDMDMASSKCRDSETYFSSDVQTSKKPFLPFSGESVGSVINSSLEVLYSASQSHQAMDKELAGFRHCRKIENSNIDSPRKSRGFSLGESEDKKQFRHDDHNPDASYPKSVELQHQQRQFSSGGHNPVDSYQRVDLPWSSYHDEPALGQKCSDRSKQVVAPPNSLNPDANLKPLVYKSYIPQGFNSHALYNQPKPIEVKNINNTMVVGKSGSERSSQSHGENESRLKLHSHHRSRSLSKK</sequence>
<feature type="compositionally biased region" description="Polar residues" evidence="1">
    <location>
        <begin position="799"/>
        <end position="813"/>
    </location>
</feature>
<feature type="compositionally biased region" description="Basic and acidic residues" evidence="1">
    <location>
        <begin position="865"/>
        <end position="887"/>
    </location>
</feature>
<dbReference type="Proteomes" id="UP000762676">
    <property type="component" value="Unassembled WGS sequence"/>
</dbReference>
<keyword evidence="2" id="KW-0472">Membrane</keyword>
<feature type="region of interest" description="Disordered" evidence="1">
    <location>
        <begin position="612"/>
        <end position="901"/>
    </location>
</feature>
<feature type="compositionally biased region" description="Polar residues" evidence="1">
    <location>
        <begin position="2997"/>
        <end position="3015"/>
    </location>
</feature>
<feature type="compositionally biased region" description="Basic and acidic residues" evidence="1">
    <location>
        <begin position="3362"/>
        <end position="3373"/>
    </location>
</feature>
<feature type="region of interest" description="Disordered" evidence="1">
    <location>
        <begin position="2939"/>
        <end position="3015"/>
    </location>
</feature>
<gene>
    <name evidence="3" type="ORF">ElyMa_003318600</name>
</gene>
<feature type="region of interest" description="Disordered" evidence="1">
    <location>
        <begin position="359"/>
        <end position="414"/>
    </location>
</feature>
<feature type="compositionally biased region" description="Basic and acidic residues" evidence="1">
    <location>
        <begin position="2378"/>
        <end position="2393"/>
    </location>
</feature>
<feature type="compositionally biased region" description="Basic and acidic residues" evidence="1">
    <location>
        <begin position="707"/>
        <end position="743"/>
    </location>
</feature>
<keyword evidence="4" id="KW-1185">Reference proteome</keyword>
<feature type="region of interest" description="Disordered" evidence="1">
    <location>
        <begin position="2532"/>
        <end position="2556"/>
    </location>
</feature>
<feature type="region of interest" description="Disordered" evidence="1">
    <location>
        <begin position="2376"/>
        <end position="2405"/>
    </location>
</feature>
<name>A0AAV4JCT7_9GAST</name>
<feature type="compositionally biased region" description="Basic and acidic residues" evidence="1">
    <location>
        <begin position="1580"/>
        <end position="1591"/>
    </location>
</feature>
<feature type="compositionally biased region" description="Polar residues" evidence="1">
    <location>
        <begin position="1650"/>
        <end position="1660"/>
    </location>
</feature>
<feature type="region of interest" description="Disordered" evidence="1">
    <location>
        <begin position="125"/>
        <end position="160"/>
    </location>
</feature>
<feature type="region of interest" description="Disordered" evidence="1">
    <location>
        <begin position="282"/>
        <end position="344"/>
    </location>
</feature>
<feature type="compositionally biased region" description="Polar residues" evidence="1">
    <location>
        <begin position="640"/>
        <end position="651"/>
    </location>
</feature>
<feature type="region of interest" description="Disordered" evidence="1">
    <location>
        <begin position="3425"/>
        <end position="3457"/>
    </location>
</feature>
<feature type="compositionally biased region" description="Polar residues" evidence="1">
    <location>
        <begin position="1353"/>
        <end position="1374"/>
    </location>
</feature>
<feature type="region of interest" description="Disordered" evidence="1">
    <location>
        <begin position="3362"/>
        <end position="3387"/>
    </location>
</feature>
<evidence type="ECO:0000256" key="1">
    <source>
        <dbReference type="SAM" id="MobiDB-lite"/>
    </source>
</evidence>
<feature type="region of interest" description="Disordered" evidence="1">
    <location>
        <begin position="1568"/>
        <end position="1677"/>
    </location>
</feature>
<feature type="compositionally biased region" description="Low complexity" evidence="1">
    <location>
        <begin position="1568"/>
        <end position="1578"/>
    </location>
</feature>
<feature type="compositionally biased region" description="Basic residues" evidence="1">
    <location>
        <begin position="363"/>
        <end position="393"/>
    </location>
</feature>
<feature type="compositionally biased region" description="Polar residues" evidence="1">
    <location>
        <begin position="2394"/>
        <end position="2405"/>
    </location>
</feature>